<evidence type="ECO:0000256" key="5">
    <source>
        <dbReference type="ARBA" id="ARBA00023033"/>
    </source>
</evidence>
<feature type="domain" description="FAD-binding" evidence="6">
    <location>
        <begin position="27"/>
        <end position="151"/>
    </location>
</feature>
<evidence type="ECO:0000313" key="8">
    <source>
        <dbReference type="Proteomes" id="UP000800200"/>
    </source>
</evidence>
<evidence type="ECO:0000259" key="6">
    <source>
        <dbReference type="Pfam" id="PF01494"/>
    </source>
</evidence>
<evidence type="ECO:0000256" key="2">
    <source>
        <dbReference type="ARBA" id="ARBA00022630"/>
    </source>
</evidence>
<keyword evidence="5" id="KW-0503">Monooxygenase</keyword>
<dbReference type="Proteomes" id="UP000800200">
    <property type="component" value="Unassembled WGS sequence"/>
</dbReference>
<gene>
    <name evidence="7" type="ORF">K469DRAFT_752105</name>
</gene>
<accession>A0A6A6DSM5</accession>
<dbReference type="SUPFAM" id="SSF51905">
    <property type="entry name" value="FAD/NAD(P)-binding domain"/>
    <property type="match status" value="1"/>
</dbReference>
<evidence type="ECO:0000256" key="3">
    <source>
        <dbReference type="ARBA" id="ARBA00022827"/>
    </source>
</evidence>
<dbReference type="EMBL" id="ML994647">
    <property type="protein sequence ID" value="KAF2182637.1"/>
    <property type="molecule type" value="Genomic_DNA"/>
</dbReference>
<dbReference type="InterPro" id="IPR002938">
    <property type="entry name" value="FAD-bd"/>
</dbReference>
<dbReference type="PANTHER" id="PTHR13789:SF309">
    <property type="entry name" value="PUTATIVE (AFU_ORTHOLOGUE AFUA_6G14510)-RELATED"/>
    <property type="match status" value="1"/>
</dbReference>
<protein>
    <recommendedName>
        <fullName evidence="6">FAD-binding domain-containing protein</fullName>
    </recommendedName>
</protein>
<name>A0A6A6DSM5_9PEZI</name>
<comment type="similarity">
    <text evidence="1">Belongs to the paxM FAD-dependent monooxygenase family.</text>
</comment>
<dbReference type="OrthoDB" id="16820at2759"/>
<dbReference type="InterPro" id="IPR050493">
    <property type="entry name" value="FAD-dep_Monooxygenase_BioMet"/>
</dbReference>
<dbReference type="PANTHER" id="PTHR13789">
    <property type="entry name" value="MONOOXYGENASE"/>
    <property type="match status" value="1"/>
</dbReference>
<dbReference type="AlphaFoldDB" id="A0A6A6DSM5"/>
<dbReference type="InterPro" id="IPR036188">
    <property type="entry name" value="FAD/NAD-bd_sf"/>
</dbReference>
<sequence>MDCGSVYGLAWLGGEVLTPLPELIRKQKAWVVSPSQRGYFCYFSGGPTSENKVMWLSIYREKNPSVKQNLRADLRNRYKDWTDPTMQDIIAKADPKYIHRISTMPELPEWGRNGIVLIGDAAHGMSPTSGQGASQALEDAQTFSLLLAQSLIECYSAQPQRLINVSEQLAIAAAIRALSTIRRPRVRRIAALGRLLDTHLPCATLLLRILRLLPFIRNCYRLFNKRLSQWDVNKEVRRVVEADLLTSDQ</sequence>
<keyword evidence="4" id="KW-0560">Oxidoreductase</keyword>
<dbReference type="Pfam" id="PF01494">
    <property type="entry name" value="FAD_binding_3"/>
    <property type="match status" value="1"/>
</dbReference>
<dbReference type="GO" id="GO:0071949">
    <property type="term" value="F:FAD binding"/>
    <property type="evidence" value="ECO:0007669"/>
    <property type="project" value="InterPro"/>
</dbReference>
<dbReference type="GO" id="GO:0004497">
    <property type="term" value="F:monooxygenase activity"/>
    <property type="evidence" value="ECO:0007669"/>
    <property type="project" value="UniProtKB-KW"/>
</dbReference>
<keyword evidence="3" id="KW-0274">FAD</keyword>
<proteinExistence type="inferred from homology"/>
<reference evidence="7" key="1">
    <citation type="journal article" date="2020" name="Stud. Mycol.">
        <title>101 Dothideomycetes genomes: a test case for predicting lifestyles and emergence of pathogens.</title>
        <authorList>
            <person name="Haridas S."/>
            <person name="Albert R."/>
            <person name="Binder M."/>
            <person name="Bloem J."/>
            <person name="Labutti K."/>
            <person name="Salamov A."/>
            <person name="Andreopoulos B."/>
            <person name="Baker S."/>
            <person name="Barry K."/>
            <person name="Bills G."/>
            <person name="Bluhm B."/>
            <person name="Cannon C."/>
            <person name="Castanera R."/>
            <person name="Culley D."/>
            <person name="Daum C."/>
            <person name="Ezra D."/>
            <person name="Gonzalez J."/>
            <person name="Henrissat B."/>
            <person name="Kuo A."/>
            <person name="Liang C."/>
            <person name="Lipzen A."/>
            <person name="Lutzoni F."/>
            <person name="Magnuson J."/>
            <person name="Mondo S."/>
            <person name="Nolan M."/>
            <person name="Ohm R."/>
            <person name="Pangilinan J."/>
            <person name="Park H.-J."/>
            <person name="Ramirez L."/>
            <person name="Alfaro M."/>
            <person name="Sun H."/>
            <person name="Tritt A."/>
            <person name="Yoshinaga Y."/>
            <person name="Zwiers L.-H."/>
            <person name="Turgeon B."/>
            <person name="Goodwin S."/>
            <person name="Spatafora J."/>
            <person name="Crous P."/>
            <person name="Grigoriev I."/>
        </authorList>
    </citation>
    <scope>NUCLEOTIDE SEQUENCE</scope>
    <source>
        <strain evidence="7">CBS 207.26</strain>
    </source>
</reference>
<evidence type="ECO:0000256" key="1">
    <source>
        <dbReference type="ARBA" id="ARBA00007992"/>
    </source>
</evidence>
<organism evidence="7 8">
    <name type="scientific">Zopfia rhizophila CBS 207.26</name>
    <dbReference type="NCBI Taxonomy" id="1314779"/>
    <lineage>
        <taxon>Eukaryota</taxon>
        <taxon>Fungi</taxon>
        <taxon>Dikarya</taxon>
        <taxon>Ascomycota</taxon>
        <taxon>Pezizomycotina</taxon>
        <taxon>Dothideomycetes</taxon>
        <taxon>Dothideomycetes incertae sedis</taxon>
        <taxon>Zopfiaceae</taxon>
        <taxon>Zopfia</taxon>
    </lineage>
</organism>
<keyword evidence="8" id="KW-1185">Reference proteome</keyword>
<keyword evidence="2" id="KW-0285">Flavoprotein</keyword>
<evidence type="ECO:0000256" key="4">
    <source>
        <dbReference type="ARBA" id="ARBA00023002"/>
    </source>
</evidence>
<evidence type="ECO:0000313" key="7">
    <source>
        <dbReference type="EMBL" id="KAF2182637.1"/>
    </source>
</evidence>
<dbReference type="Gene3D" id="3.50.50.60">
    <property type="entry name" value="FAD/NAD(P)-binding domain"/>
    <property type="match status" value="1"/>
</dbReference>